<keyword evidence="1" id="KW-1133">Transmembrane helix</keyword>
<dbReference type="RefSeq" id="WP_170159588.1">
    <property type="nucleotide sequence ID" value="NZ_QXDL01000048.1"/>
</dbReference>
<keyword evidence="3" id="KW-1185">Reference proteome</keyword>
<sequence>MRQWISRLIVALGIGLILAGAYAIALADGLRGASMAGSGLVLVIGAANALVSKLGE</sequence>
<evidence type="ECO:0000256" key="1">
    <source>
        <dbReference type="SAM" id="Phobius"/>
    </source>
</evidence>
<feature type="transmembrane region" description="Helical" evidence="1">
    <location>
        <begin position="33"/>
        <end position="51"/>
    </location>
</feature>
<reference evidence="2 3" key="1">
    <citation type="submission" date="2018-08" db="EMBL/GenBank/DDBJ databases">
        <title>Meiothermus terrae DSM 26712 genome sequencing project.</title>
        <authorList>
            <person name="Da Costa M.S."/>
            <person name="Albuquerque L."/>
            <person name="Raposo P."/>
            <person name="Froufe H.J.C."/>
            <person name="Barroso C.S."/>
            <person name="Egas C."/>
        </authorList>
    </citation>
    <scope>NUCLEOTIDE SEQUENCE [LARGE SCALE GENOMIC DNA]</scope>
    <source>
        <strain evidence="2 3">DSM 26712</strain>
    </source>
</reference>
<dbReference type="EMBL" id="QXDL01000048">
    <property type="protein sequence ID" value="RIH86234.1"/>
    <property type="molecule type" value="Genomic_DNA"/>
</dbReference>
<comment type="caution">
    <text evidence="2">The sequence shown here is derived from an EMBL/GenBank/DDBJ whole genome shotgun (WGS) entry which is preliminary data.</text>
</comment>
<proteinExistence type="predicted"/>
<name>A0A399ENF1_9DEIN</name>
<accession>A0A399ENF1</accession>
<organism evidence="2 3">
    <name type="scientific">Calidithermus terrae</name>
    <dbReference type="NCBI Taxonomy" id="1408545"/>
    <lineage>
        <taxon>Bacteria</taxon>
        <taxon>Thermotogati</taxon>
        <taxon>Deinococcota</taxon>
        <taxon>Deinococci</taxon>
        <taxon>Thermales</taxon>
        <taxon>Thermaceae</taxon>
        <taxon>Calidithermus</taxon>
    </lineage>
</organism>
<evidence type="ECO:0000313" key="3">
    <source>
        <dbReference type="Proteomes" id="UP000265715"/>
    </source>
</evidence>
<protein>
    <submittedName>
        <fullName evidence="2">Uncharacterized protein</fullName>
    </submittedName>
</protein>
<evidence type="ECO:0000313" key="2">
    <source>
        <dbReference type="EMBL" id="RIH86234.1"/>
    </source>
</evidence>
<dbReference type="Proteomes" id="UP000265715">
    <property type="component" value="Unassembled WGS sequence"/>
</dbReference>
<keyword evidence="1" id="KW-0812">Transmembrane</keyword>
<gene>
    <name evidence="2" type="ORF">Mterra_01483</name>
</gene>
<dbReference type="AlphaFoldDB" id="A0A399ENF1"/>
<keyword evidence="1" id="KW-0472">Membrane</keyword>